<keyword evidence="1" id="KW-1133">Transmembrane helix</keyword>
<keyword evidence="1" id="KW-0812">Transmembrane</keyword>
<proteinExistence type="predicted"/>
<protein>
    <submittedName>
        <fullName evidence="2">Uncharacterized protein</fullName>
    </submittedName>
</protein>
<dbReference type="Gene3D" id="3.90.550.50">
    <property type="match status" value="1"/>
</dbReference>
<dbReference type="InterPro" id="IPR006740">
    <property type="entry name" value="DUF604"/>
</dbReference>
<evidence type="ECO:0000256" key="1">
    <source>
        <dbReference type="SAM" id="Phobius"/>
    </source>
</evidence>
<evidence type="ECO:0000313" key="2">
    <source>
        <dbReference type="EMBL" id="KAJ9543804.1"/>
    </source>
</evidence>
<dbReference type="EMBL" id="JARYMX010000006">
    <property type="protein sequence ID" value="KAJ9543804.1"/>
    <property type="molecule type" value="Genomic_DNA"/>
</dbReference>
<reference evidence="2" key="1">
    <citation type="submission" date="2023-03" db="EMBL/GenBank/DDBJ databases">
        <title>Chromosome-scale reference genome and RAD-based genetic map of yellow starthistle (Centaurea solstitialis) reveal putative structural variation and QTLs associated with invader traits.</title>
        <authorList>
            <person name="Reatini B."/>
            <person name="Cang F.A."/>
            <person name="Jiang Q."/>
            <person name="Mckibben M.T.W."/>
            <person name="Barker M.S."/>
            <person name="Rieseberg L.H."/>
            <person name="Dlugosch K.M."/>
        </authorList>
    </citation>
    <scope>NUCLEOTIDE SEQUENCE</scope>
    <source>
        <strain evidence="2">CAN-66</strain>
        <tissue evidence="2">Leaf</tissue>
    </source>
</reference>
<keyword evidence="1" id="KW-0472">Membrane</keyword>
<evidence type="ECO:0000313" key="3">
    <source>
        <dbReference type="Proteomes" id="UP001172457"/>
    </source>
</evidence>
<dbReference type="AlphaFoldDB" id="A0AA38SKZ5"/>
<name>A0AA38SKZ5_9ASTR</name>
<keyword evidence="3" id="KW-1185">Reference proteome</keyword>
<dbReference type="Proteomes" id="UP001172457">
    <property type="component" value="Chromosome 6"/>
</dbReference>
<sequence length="482" mass="54661">MYPQTPQKTRTRILCKSMIIISFISFSMILVLILIWISTNPCSQTTQILLPNFNLNYYKNTNKTPYPNPETIPTNISHIVFGIGGATKSWQTKKHYIESWWIPNVTRGFLFLDQPPIQYLPWPPTSPPVRVSSDHRGVPYTIRMARVVEETFKEKKEDGAHWYVMADDDTIFLLDNLVEVLNKYDHNGYYYVGMNSESIISNSLFSFGMGFGGAGFALSYPLVELLVKNLDGCLKKYHGYRGSDHILQSCIADLGVSLTQERGFHQIDLHGDISGLLAAHPQTPMVSLHHLDAVEPLFPTMDRPQSLNHLMKAAKTDQSRLFQQSICYDHPKDRTFSLSWGYSMHIYEKILPPSVLQLPLQTFGEWRKGAKPAFMVNTRGLSKDPCEIPHVFYFDSVVESSDGGNPGEVITSYIRRLPRQLPPCLASGNRSANIVEKIIVISPVTRLETEGRRRECCDIVQADNANVTTIKLRPCMKDEIMA</sequence>
<gene>
    <name evidence="2" type="ORF">OSB04_023511</name>
</gene>
<comment type="caution">
    <text evidence="2">The sequence shown here is derived from an EMBL/GenBank/DDBJ whole genome shotgun (WGS) entry which is preliminary data.</text>
</comment>
<dbReference type="Pfam" id="PF04646">
    <property type="entry name" value="DUF604"/>
    <property type="match status" value="1"/>
</dbReference>
<feature type="transmembrane region" description="Helical" evidence="1">
    <location>
        <begin position="18"/>
        <end position="37"/>
    </location>
</feature>
<dbReference type="PANTHER" id="PTHR10811">
    <property type="entry name" value="FRINGE-RELATED"/>
    <property type="match status" value="1"/>
</dbReference>
<accession>A0AA38SKZ5</accession>
<organism evidence="2 3">
    <name type="scientific">Centaurea solstitialis</name>
    <name type="common">yellow star-thistle</name>
    <dbReference type="NCBI Taxonomy" id="347529"/>
    <lineage>
        <taxon>Eukaryota</taxon>
        <taxon>Viridiplantae</taxon>
        <taxon>Streptophyta</taxon>
        <taxon>Embryophyta</taxon>
        <taxon>Tracheophyta</taxon>
        <taxon>Spermatophyta</taxon>
        <taxon>Magnoliopsida</taxon>
        <taxon>eudicotyledons</taxon>
        <taxon>Gunneridae</taxon>
        <taxon>Pentapetalae</taxon>
        <taxon>asterids</taxon>
        <taxon>campanulids</taxon>
        <taxon>Asterales</taxon>
        <taxon>Asteraceae</taxon>
        <taxon>Carduoideae</taxon>
        <taxon>Cardueae</taxon>
        <taxon>Centaureinae</taxon>
        <taxon>Centaurea</taxon>
    </lineage>
</organism>